<dbReference type="RefSeq" id="WP_133900897.1">
    <property type="nucleotide sequence ID" value="NZ_SOCP01000001.1"/>
</dbReference>
<dbReference type="OrthoDB" id="3371160at2"/>
<keyword evidence="2" id="KW-1185">Reference proteome</keyword>
<reference evidence="1 2" key="1">
    <citation type="submission" date="2019-03" db="EMBL/GenBank/DDBJ databases">
        <title>Genomic Encyclopedia of Archaeal and Bacterial Type Strains, Phase II (KMG-II): from individual species to whole genera.</title>
        <authorList>
            <person name="Goeker M."/>
        </authorList>
    </citation>
    <scope>NUCLEOTIDE SEQUENCE [LARGE SCALE GENOMIC DNA]</scope>
    <source>
        <strain evidence="1 2">DSM 45499</strain>
    </source>
</reference>
<accession>A0A4R7W7E5</accession>
<dbReference type="AlphaFoldDB" id="A0A4R7W7E5"/>
<dbReference type="SUPFAM" id="SSF69318">
    <property type="entry name" value="Integrin alpha N-terminal domain"/>
    <property type="match status" value="1"/>
</dbReference>
<evidence type="ECO:0000313" key="1">
    <source>
        <dbReference type="EMBL" id="TDV57657.1"/>
    </source>
</evidence>
<dbReference type="EMBL" id="SOCP01000001">
    <property type="protein sequence ID" value="TDV57657.1"/>
    <property type="molecule type" value="Genomic_DNA"/>
</dbReference>
<dbReference type="Proteomes" id="UP000294927">
    <property type="component" value="Unassembled WGS sequence"/>
</dbReference>
<organism evidence="1 2">
    <name type="scientific">Actinophytocola oryzae</name>
    <dbReference type="NCBI Taxonomy" id="502181"/>
    <lineage>
        <taxon>Bacteria</taxon>
        <taxon>Bacillati</taxon>
        <taxon>Actinomycetota</taxon>
        <taxon>Actinomycetes</taxon>
        <taxon>Pseudonocardiales</taxon>
        <taxon>Pseudonocardiaceae</taxon>
    </lineage>
</organism>
<comment type="caution">
    <text evidence="1">The sequence shown here is derived from an EMBL/GenBank/DDBJ whole genome shotgun (WGS) entry which is preliminary data.</text>
</comment>
<name>A0A4R7W7E5_9PSEU</name>
<gene>
    <name evidence="1" type="ORF">CLV71_101530</name>
</gene>
<dbReference type="InterPro" id="IPR028994">
    <property type="entry name" value="Integrin_alpha_N"/>
</dbReference>
<sequence length="110" mass="11563">MDDNTSDAPDTAGSEDELTVQIDGKEFTLAENVDFDGDGRNDVTVLRTDDGGKLALADTDHDGVADVAVEYDEYGNPVAGAEFDPATGVWQVEDVDNLPTPSGDGADEAR</sequence>
<proteinExistence type="predicted"/>
<protein>
    <submittedName>
        <fullName evidence="1">Uncharacterized protein</fullName>
    </submittedName>
</protein>
<evidence type="ECO:0000313" key="2">
    <source>
        <dbReference type="Proteomes" id="UP000294927"/>
    </source>
</evidence>